<reference evidence="23" key="1">
    <citation type="submission" date="2020-03" db="EMBL/GenBank/DDBJ databases">
        <title>Studies in the Genomics of Life Span.</title>
        <authorList>
            <person name="Glass D."/>
        </authorList>
    </citation>
    <scope>NUCLEOTIDE SEQUENCE</scope>
    <source>
        <strain evidence="23">SUZIE</strain>
        <tissue evidence="23">Muscle</tissue>
    </source>
</reference>
<feature type="transmembrane region" description="Helical" evidence="21">
    <location>
        <begin position="883"/>
        <end position="902"/>
    </location>
</feature>
<keyword evidence="14" id="KW-0408">Iron</keyword>
<feature type="transmembrane region" description="Helical" evidence="21">
    <location>
        <begin position="952"/>
        <end position="972"/>
    </location>
</feature>
<dbReference type="GO" id="GO:0016323">
    <property type="term" value="C:basolateral plasma membrane"/>
    <property type="evidence" value="ECO:0007669"/>
    <property type="project" value="UniProtKB-SubCell"/>
</dbReference>
<feature type="region of interest" description="Disordered" evidence="20">
    <location>
        <begin position="436"/>
        <end position="456"/>
    </location>
</feature>
<keyword evidence="9" id="KW-0479">Metal-binding</keyword>
<feature type="transmembrane region" description="Helical" evidence="21">
    <location>
        <begin position="525"/>
        <end position="545"/>
    </location>
</feature>
<dbReference type="AlphaFoldDB" id="A0AA41NIK8"/>
<evidence type="ECO:0000256" key="13">
    <source>
        <dbReference type="ARBA" id="ARBA00022989"/>
    </source>
</evidence>
<dbReference type="Gene3D" id="1.10.510.10">
    <property type="entry name" value="Transferase(Phosphotransferase) domain 1"/>
    <property type="match status" value="1"/>
</dbReference>
<gene>
    <name evidence="23" type="ORF">SUZIE_211245</name>
</gene>
<evidence type="ECO:0000259" key="22">
    <source>
        <dbReference type="PROSITE" id="PS50011"/>
    </source>
</evidence>
<dbReference type="InterPro" id="IPR017441">
    <property type="entry name" value="Protein_kinase_ATP_BS"/>
</dbReference>
<dbReference type="GO" id="GO:0005524">
    <property type="term" value="F:ATP binding"/>
    <property type="evidence" value="ECO:0007669"/>
    <property type="project" value="UniProtKB-UniRule"/>
</dbReference>
<dbReference type="SUPFAM" id="SSF56112">
    <property type="entry name" value="Protein kinase-like (PK-like)"/>
    <property type="match status" value="1"/>
</dbReference>
<evidence type="ECO:0000256" key="4">
    <source>
        <dbReference type="ARBA" id="ARBA00022448"/>
    </source>
</evidence>
<dbReference type="SUPFAM" id="SSF103473">
    <property type="entry name" value="MFS general substrate transporter"/>
    <property type="match status" value="1"/>
</dbReference>
<dbReference type="PROSITE" id="PS50011">
    <property type="entry name" value="PROTEIN_KINASE_DOM"/>
    <property type="match status" value="1"/>
</dbReference>
<feature type="domain" description="Protein kinase" evidence="22">
    <location>
        <begin position="51"/>
        <end position="299"/>
    </location>
</feature>
<feature type="transmembrane region" description="Helical" evidence="21">
    <location>
        <begin position="769"/>
        <end position="792"/>
    </location>
</feature>
<dbReference type="InterPro" id="IPR011009">
    <property type="entry name" value="Kinase-like_dom_sf"/>
</dbReference>
<keyword evidence="13 21" id="KW-1133">Transmembrane helix</keyword>
<evidence type="ECO:0000256" key="12">
    <source>
        <dbReference type="ARBA" id="ARBA00022840"/>
    </source>
</evidence>
<dbReference type="SMART" id="SM00220">
    <property type="entry name" value="S_TKc"/>
    <property type="match status" value="1"/>
</dbReference>
<evidence type="ECO:0000256" key="18">
    <source>
        <dbReference type="ARBA" id="ARBA00048679"/>
    </source>
</evidence>
<dbReference type="CDD" id="cd17480">
    <property type="entry name" value="MFS_SLC40A1_like"/>
    <property type="match status" value="1"/>
</dbReference>
<keyword evidence="10 19" id="KW-0547">Nucleotide-binding</keyword>
<keyword evidence="5" id="KW-1003">Cell membrane</keyword>
<evidence type="ECO:0000313" key="23">
    <source>
        <dbReference type="EMBL" id="MBZ3891095.1"/>
    </source>
</evidence>
<keyword evidence="15" id="KW-0406">Ion transport</keyword>
<dbReference type="InterPro" id="IPR009716">
    <property type="entry name" value="Ferroportin-1"/>
</dbReference>
<dbReference type="GO" id="GO:0005381">
    <property type="term" value="F:iron ion transmembrane transporter activity"/>
    <property type="evidence" value="ECO:0007669"/>
    <property type="project" value="InterPro"/>
</dbReference>
<proteinExistence type="inferred from homology"/>
<evidence type="ECO:0000256" key="16">
    <source>
        <dbReference type="ARBA" id="ARBA00023136"/>
    </source>
</evidence>
<feature type="transmembrane region" description="Helical" evidence="21">
    <location>
        <begin position="557"/>
        <end position="576"/>
    </location>
</feature>
<dbReference type="EMBL" id="JAATJV010445400">
    <property type="protein sequence ID" value="MBZ3891095.1"/>
    <property type="molecule type" value="Genomic_DNA"/>
</dbReference>
<dbReference type="InterPro" id="IPR008271">
    <property type="entry name" value="Ser/Thr_kinase_AS"/>
</dbReference>
<evidence type="ECO:0000256" key="17">
    <source>
        <dbReference type="ARBA" id="ARBA00047899"/>
    </source>
</evidence>
<evidence type="ECO:0000256" key="15">
    <source>
        <dbReference type="ARBA" id="ARBA00023065"/>
    </source>
</evidence>
<evidence type="ECO:0000256" key="2">
    <source>
        <dbReference type="ARBA" id="ARBA00006279"/>
    </source>
</evidence>
<evidence type="ECO:0000256" key="1">
    <source>
        <dbReference type="ARBA" id="ARBA00004554"/>
    </source>
</evidence>
<feature type="binding site" evidence="19">
    <location>
        <position position="80"/>
    </location>
    <ligand>
        <name>ATP</name>
        <dbReference type="ChEBI" id="CHEBI:30616"/>
    </ligand>
</feature>
<keyword evidence="8 21" id="KW-0812">Transmembrane</keyword>
<feature type="transmembrane region" description="Helical" evidence="21">
    <location>
        <begin position="923"/>
        <end position="946"/>
    </location>
</feature>
<dbReference type="Pfam" id="PF00069">
    <property type="entry name" value="Pkinase"/>
    <property type="match status" value="1"/>
</dbReference>
<sequence>MTIFNTYRRALQRGSILSCRSGFRMCSQCSQTSVGPQGPSSCYEAALTDHYQVVRELGQGGFSQVFLARHLLTGAEVVVKVVPKTEGNQPVLLEPQWLMALEHPNVIQLFQVIETPSNIYMVMEHAGGGELRCCIPAAGGLKEDKARRTFRQMVCAVRHCHERGIAHLDLKSENFVVDNRGGKVKLIDFGLSARVRPGQKLTSFWGTLPYRAPEIVLKQEYEGPPADVWSLGVTLFLMLTGRRPFKASTAKGLQRLIVQASYELPAHLSQEARSLLQQMLTVDPAQRPTLEQVMGHPWLSQGQEAPPGPCGQPLPSRPDSAIMTIMFDMGFDPYNAWVSLDQRKFDEAMGTYLILLHQRSQGVGCELQARPVRHRVVGPRLGPRDPPCVHPNKCATEPALPRPCEQQQPEDAKSSGHKGTASASVPAIPLRFFHGDTPAPSPAARPDPVPRRPDHARPRPWRLLSRWGDRMWHFAVSVFLVELYGNSLLLTAVYGLVVAGSVLVLGAIIGDWVDKNARLKVAQTSLVVQNVSVILCGITLMMVFLHKTELLTMYHGWVLTSCYILIITIANIANLASTATAITIQRDWIVVVAGEDRSKLADMNATIRRIDQLTNILAPMAVGQIMTFGSPVIGCGFISGWNLVSMCVEYFLLWKVYQKTPALAVKAALKVEEAELKQLNLQKDTEPKPLEGTHLMGEKDPNIHELECEQEPTCASQMAEPFRTFRDGWVSYYNQPVFLAGMGLAFLYMTVLGFDCITTGYAYTQGLSGSILSILMGASAITGIMGTVAFTWLRRKCGLVRTGLISGLAQLSCLILCVISVFMPGSPLDLSVSPFEDIRSRFMQGEPLSTTTKIPETIFTTEMHVSNGSDTSSTILEMSPRSVPIISVSLLFAGVIAARIGLWSFDLTVTQLLQENVIESERGIINGVQNSMNYLLDLLHFIMVILAPNPEAFGLLVLISVSFVAMGHIMYFRFAQKTLGNQLFVCGPDEKEVTDENQTNTSVV</sequence>
<feature type="transmembrane region" description="Helical" evidence="21">
    <location>
        <begin position="737"/>
        <end position="763"/>
    </location>
</feature>
<dbReference type="PANTHER" id="PTHR11660">
    <property type="entry name" value="SOLUTE CARRIER FAMILY 40 MEMBER"/>
    <property type="match status" value="1"/>
</dbReference>
<keyword evidence="4" id="KW-0813">Transport</keyword>
<evidence type="ECO:0000256" key="7">
    <source>
        <dbReference type="ARBA" id="ARBA00022679"/>
    </source>
</evidence>
<comment type="catalytic activity">
    <reaction evidence="18">
        <text>L-seryl-[protein] + ATP = O-phospho-L-seryl-[protein] + ADP + H(+)</text>
        <dbReference type="Rhea" id="RHEA:17989"/>
        <dbReference type="Rhea" id="RHEA-COMP:9863"/>
        <dbReference type="Rhea" id="RHEA-COMP:11604"/>
        <dbReference type="ChEBI" id="CHEBI:15378"/>
        <dbReference type="ChEBI" id="CHEBI:29999"/>
        <dbReference type="ChEBI" id="CHEBI:30616"/>
        <dbReference type="ChEBI" id="CHEBI:83421"/>
        <dbReference type="ChEBI" id="CHEBI:456216"/>
        <dbReference type="EC" id="2.7.11.1"/>
    </reaction>
</comment>
<dbReference type="GO" id="GO:0046872">
    <property type="term" value="F:metal ion binding"/>
    <property type="evidence" value="ECO:0007669"/>
    <property type="project" value="UniProtKB-KW"/>
</dbReference>
<dbReference type="GO" id="GO:0004674">
    <property type="term" value="F:protein serine/threonine kinase activity"/>
    <property type="evidence" value="ECO:0007669"/>
    <property type="project" value="UniProtKB-KW"/>
</dbReference>
<evidence type="ECO:0000256" key="6">
    <source>
        <dbReference type="ARBA" id="ARBA00022527"/>
    </source>
</evidence>
<keyword evidence="12 19" id="KW-0067">ATP-binding</keyword>
<dbReference type="PROSITE" id="PS00108">
    <property type="entry name" value="PROTEIN_KINASE_ST"/>
    <property type="match status" value="1"/>
</dbReference>
<dbReference type="InterPro" id="IPR000719">
    <property type="entry name" value="Prot_kinase_dom"/>
</dbReference>
<keyword evidence="16 21" id="KW-0472">Membrane</keyword>
<dbReference type="InterPro" id="IPR036259">
    <property type="entry name" value="MFS_trans_sf"/>
</dbReference>
<evidence type="ECO:0000256" key="21">
    <source>
        <dbReference type="SAM" id="Phobius"/>
    </source>
</evidence>
<protein>
    <recommendedName>
        <fullName evidence="3">non-specific serine/threonine protein kinase</fullName>
        <ecNumber evidence="3">2.7.11.1</ecNumber>
    </recommendedName>
</protein>
<evidence type="ECO:0000256" key="19">
    <source>
        <dbReference type="PROSITE-ProRule" id="PRU10141"/>
    </source>
</evidence>
<comment type="caution">
    <text evidence="23">The sequence shown here is derived from an EMBL/GenBank/DDBJ whole genome shotgun (WGS) entry which is preliminary data.</text>
</comment>
<feature type="transmembrane region" description="Helical" evidence="21">
    <location>
        <begin position="804"/>
        <end position="823"/>
    </location>
</feature>
<dbReference type="PANTHER" id="PTHR11660:SF47">
    <property type="entry name" value="SOLUTE CARRIER FAMILY 40 MEMBER 1"/>
    <property type="match status" value="1"/>
</dbReference>
<dbReference type="CDD" id="cd14003">
    <property type="entry name" value="STKc_AMPK-like"/>
    <property type="match status" value="1"/>
</dbReference>
<comment type="similarity">
    <text evidence="2">Belongs to the ferroportin (FP) (TC 2.A.100) family. SLC40A subfamily.</text>
</comment>
<evidence type="ECO:0000313" key="24">
    <source>
        <dbReference type="Proteomes" id="UP001166674"/>
    </source>
</evidence>
<dbReference type="FunFam" id="1.10.510.10:FF:000571">
    <property type="entry name" value="Maternal embryonic leucine zipper kinase"/>
    <property type="match status" value="1"/>
</dbReference>
<evidence type="ECO:0000256" key="11">
    <source>
        <dbReference type="ARBA" id="ARBA00022777"/>
    </source>
</evidence>
<evidence type="ECO:0000256" key="3">
    <source>
        <dbReference type="ARBA" id="ARBA00012513"/>
    </source>
</evidence>
<evidence type="ECO:0000256" key="9">
    <source>
        <dbReference type="ARBA" id="ARBA00022723"/>
    </source>
</evidence>
<keyword evidence="24" id="KW-1185">Reference proteome</keyword>
<dbReference type="EC" id="2.7.11.1" evidence="3"/>
<dbReference type="Proteomes" id="UP001166674">
    <property type="component" value="Unassembled WGS sequence"/>
</dbReference>
<evidence type="ECO:0000256" key="20">
    <source>
        <dbReference type="SAM" id="MobiDB-lite"/>
    </source>
</evidence>
<comment type="catalytic activity">
    <reaction evidence="17">
        <text>L-threonyl-[protein] + ATP = O-phospho-L-threonyl-[protein] + ADP + H(+)</text>
        <dbReference type="Rhea" id="RHEA:46608"/>
        <dbReference type="Rhea" id="RHEA-COMP:11060"/>
        <dbReference type="Rhea" id="RHEA-COMP:11605"/>
        <dbReference type="ChEBI" id="CHEBI:15378"/>
        <dbReference type="ChEBI" id="CHEBI:30013"/>
        <dbReference type="ChEBI" id="CHEBI:30616"/>
        <dbReference type="ChEBI" id="CHEBI:61977"/>
        <dbReference type="ChEBI" id="CHEBI:456216"/>
        <dbReference type="EC" id="2.7.11.1"/>
    </reaction>
</comment>
<evidence type="ECO:0000256" key="10">
    <source>
        <dbReference type="ARBA" id="ARBA00022741"/>
    </source>
</evidence>
<comment type="subcellular location">
    <subcellularLocation>
        <location evidence="1">Basolateral cell membrane</location>
        <topology evidence="1">Multi-pass membrane protein</topology>
    </subcellularLocation>
</comment>
<dbReference type="GO" id="GO:0017046">
    <property type="term" value="F:peptide hormone binding"/>
    <property type="evidence" value="ECO:0007669"/>
    <property type="project" value="TreeGrafter"/>
</dbReference>
<name>A0AA41NIK8_SCICA</name>
<feature type="transmembrane region" description="Helical" evidence="21">
    <location>
        <begin position="491"/>
        <end position="513"/>
    </location>
</feature>
<dbReference type="FunFam" id="3.30.200.20:FF:000003">
    <property type="entry name" value="Non-specific serine/threonine protein kinase"/>
    <property type="match status" value="1"/>
</dbReference>
<accession>A0AA41NIK8</accession>
<dbReference type="PROSITE" id="PS00107">
    <property type="entry name" value="PROTEIN_KINASE_ATP"/>
    <property type="match status" value="1"/>
</dbReference>
<keyword evidence="11" id="KW-0418">Kinase</keyword>
<keyword evidence="6" id="KW-0723">Serine/threonine-protein kinase</keyword>
<evidence type="ECO:0000256" key="14">
    <source>
        <dbReference type="ARBA" id="ARBA00023004"/>
    </source>
</evidence>
<organism evidence="23 24">
    <name type="scientific">Sciurus carolinensis</name>
    <name type="common">Eastern gray squirrel</name>
    <dbReference type="NCBI Taxonomy" id="30640"/>
    <lineage>
        <taxon>Eukaryota</taxon>
        <taxon>Metazoa</taxon>
        <taxon>Chordata</taxon>
        <taxon>Craniata</taxon>
        <taxon>Vertebrata</taxon>
        <taxon>Euteleostomi</taxon>
        <taxon>Mammalia</taxon>
        <taxon>Eutheria</taxon>
        <taxon>Euarchontoglires</taxon>
        <taxon>Glires</taxon>
        <taxon>Rodentia</taxon>
        <taxon>Sciuromorpha</taxon>
        <taxon>Sciuridae</taxon>
        <taxon>Sciurinae</taxon>
        <taxon>Sciurini</taxon>
        <taxon>Sciurus</taxon>
    </lineage>
</organism>
<evidence type="ECO:0000256" key="8">
    <source>
        <dbReference type="ARBA" id="ARBA00022692"/>
    </source>
</evidence>
<feature type="region of interest" description="Disordered" evidence="20">
    <location>
        <begin position="399"/>
        <end position="422"/>
    </location>
</feature>
<dbReference type="Pfam" id="PF06963">
    <property type="entry name" value="FPN1"/>
    <property type="match status" value="1"/>
</dbReference>
<keyword evidence="7" id="KW-0808">Transferase</keyword>
<evidence type="ECO:0000256" key="5">
    <source>
        <dbReference type="ARBA" id="ARBA00022475"/>
    </source>
</evidence>